<dbReference type="AlphaFoldDB" id="A0A835UJP7"/>
<dbReference type="GO" id="GO:0016791">
    <property type="term" value="F:phosphatase activity"/>
    <property type="evidence" value="ECO:0007669"/>
    <property type="project" value="TreeGrafter"/>
</dbReference>
<dbReference type="Proteomes" id="UP000639772">
    <property type="component" value="Chromosome 11"/>
</dbReference>
<keyword evidence="6" id="KW-0472">Membrane</keyword>
<evidence type="ECO:0000256" key="6">
    <source>
        <dbReference type="ARBA" id="ARBA00023136"/>
    </source>
</evidence>
<evidence type="ECO:0000256" key="2">
    <source>
        <dbReference type="ARBA" id="ARBA00007937"/>
    </source>
</evidence>
<comment type="caution">
    <text evidence="8">The sequence shown here is derived from an EMBL/GenBank/DDBJ whole genome shotgun (WGS) entry which is preliminary data.</text>
</comment>
<dbReference type="GO" id="GO:0090447">
    <property type="term" value="F:glycerol-3-phosphate 2-O-acyltransferase activity"/>
    <property type="evidence" value="ECO:0007669"/>
    <property type="project" value="TreeGrafter"/>
</dbReference>
<gene>
    <name evidence="8" type="ORF">HPP92_020352</name>
</gene>
<accession>A0A835UJP7</accession>
<evidence type="ECO:0000256" key="4">
    <source>
        <dbReference type="ARBA" id="ARBA00022692"/>
    </source>
</evidence>
<comment type="subcellular location">
    <subcellularLocation>
        <location evidence="1">Membrane</location>
    </subcellularLocation>
</comment>
<sequence>MPAEKLTGLIADCDPSSRDSHAVAADLDGTLLVSRSSFPYFFLLAVEAGSILEELSSFARPHPPRPVLISRAADPDYDLRCHCWDPDAGHRASGPRRPAIPTPPTFRADSYLGVVVRAEAGGDGESTVIVEPFVREYLGGDRVLGTELGVSARTGRATGFVTGAGVLVGRKKRNAVVKEFGEDLPDLGLGDRESDHAFMALQGPLRRQLSFINKLFFFFF</sequence>
<reference evidence="8 9" key="1">
    <citation type="journal article" date="2020" name="Nat. Food">
        <title>A phased Vanilla planifolia genome enables genetic improvement of flavour and production.</title>
        <authorList>
            <person name="Hasing T."/>
            <person name="Tang H."/>
            <person name="Brym M."/>
            <person name="Khazi F."/>
            <person name="Huang T."/>
            <person name="Chambers A.H."/>
        </authorList>
    </citation>
    <scope>NUCLEOTIDE SEQUENCE [LARGE SCALE GENOMIC DNA]</scope>
    <source>
        <tissue evidence="8">Leaf</tissue>
    </source>
</reference>
<organism evidence="8 9">
    <name type="scientific">Vanilla planifolia</name>
    <name type="common">Vanilla</name>
    <dbReference type="NCBI Taxonomy" id="51239"/>
    <lineage>
        <taxon>Eukaryota</taxon>
        <taxon>Viridiplantae</taxon>
        <taxon>Streptophyta</taxon>
        <taxon>Embryophyta</taxon>
        <taxon>Tracheophyta</taxon>
        <taxon>Spermatophyta</taxon>
        <taxon>Magnoliopsida</taxon>
        <taxon>Liliopsida</taxon>
        <taxon>Asparagales</taxon>
        <taxon>Orchidaceae</taxon>
        <taxon>Vanilloideae</taxon>
        <taxon>Vanilleae</taxon>
        <taxon>Vanilla</taxon>
    </lineage>
</organism>
<evidence type="ECO:0000259" key="7">
    <source>
        <dbReference type="Pfam" id="PF23270"/>
    </source>
</evidence>
<proteinExistence type="inferred from homology"/>
<evidence type="ECO:0000256" key="5">
    <source>
        <dbReference type="ARBA" id="ARBA00022989"/>
    </source>
</evidence>
<name>A0A835UJP7_VANPL</name>
<dbReference type="GO" id="GO:0016020">
    <property type="term" value="C:membrane"/>
    <property type="evidence" value="ECO:0007669"/>
    <property type="project" value="UniProtKB-SubCell"/>
</dbReference>
<dbReference type="Pfam" id="PF23270">
    <property type="entry name" value="HAD_RAM2_N"/>
    <property type="match status" value="2"/>
</dbReference>
<evidence type="ECO:0000313" key="8">
    <source>
        <dbReference type="EMBL" id="KAG0461876.1"/>
    </source>
</evidence>
<comment type="similarity">
    <text evidence="2">Belongs to the GPAT/DAPAT family.</text>
</comment>
<keyword evidence="3" id="KW-0808">Transferase</keyword>
<keyword evidence="4" id="KW-0812">Transmembrane</keyword>
<feature type="domain" description="Glycerol-3-phosphate acyltransferase RAM2/GPAT1-8 HAD-like" evidence="7">
    <location>
        <begin position="127"/>
        <end position="200"/>
    </location>
</feature>
<keyword evidence="5" id="KW-1133">Transmembrane helix</keyword>
<evidence type="ECO:0000313" key="9">
    <source>
        <dbReference type="Proteomes" id="UP000639772"/>
    </source>
</evidence>
<dbReference type="GO" id="GO:0010143">
    <property type="term" value="P:cutin biosynthetic process"/>
    <property type="evidence" value="ECO:0007669"/>
    <property type="project" value="TreeGrafter"/>
</dbReference>
<protein>
    <recommendedName>
        <fullName evidence="7">Glycerol-3-phosphate acyltransferase RAM2/GPAT1-8 HAD-like domain-containing protein</fullName>
    </recommendedName>
</protein>
<feature type="domain" description="Glycerol-3-phosphate acyltransferase RAM2/GPAT1-8 HAD-like" evidence="7">
    <location>
        <begin position="23"/>
        <end position="53"/>
    </location>
</feature>
<evidence type="ECO:0000256" key="3">
    <source>
        <dbReference type="ARBA" id="ARBA00022679"/>
    </source>
</evidence>
<dbReference type="PANTHER" id="PTHR15486:SF70">
    <property type="entry name" value="GLYCEROL-3-PHOSPHATE ACYLTRANSFERASE 8-RELATED"/>
    <property type="match status" value="1"/>
</dbReference>
<dbReference type="PANTHER" id="PTHR15486">
    <property type="entry name" value="ANCIENT UBIQUITOUS PROTEIN"/>
    <property type="match status" value="1"/>
</dbReference>
<dbReference type="InterPro" id="IPR056462">
    <property type="entry name" value="HAD_RAM2/GPAT1-8"/>
</dbReference>
<evidence type="ECO:0000256" key="1">
    <source>
        <dbReference type="ARBA" id="ARBA00004370"/>
    </source>
</evidence>
<dbReference type="OrthoDB" id="786213at2759"/>
<dbReference type="EMBL" id="JADCNM010000011">
    <property type="protein sequence ID" value="KAG0461876.1"/>
    <property type="molecule type" value="Genomic_DNA"/>
</dbReference>